<dbReference type="Pfam" id="PF08402">
    <property type="entry name" value="TOBE_2"/>
    <property type="match status" value="1"/>
</dbReference>
<dbReference type="PROSITE" id="PS50893">
    <property type="entry name" value="ABC_TRANSPORTER_2"/>
    <property type="match status" value="1"/>
</dbReference>
<evidence type="ECO:0000313" key="7">
    <source>
        <dbReference type="Proteomes" id="UP000293912"/>
    </source>
</evidence>
<dbReference type="SMART" id="SM00382">
    <property type="entry name" value="AAA"/>
    <property type="match status" value="1"/>
</dbReference>
<dbReference type="Proteomes" id="UP000293912">
    <property type="component" value="Chromosome"/>
</dbReference>
<reference evidence="6 7" key="1">
    <citation type="submission" date="2019-03" db="EMBL/GenBank/DDBJ databases">
        <authorList>
            <person name="Sebastian G."/>
            <person name="Baumann P."/>
            <person name="Ruckert C."/>
            <person name="Kalinowski J."/>
            <person name="Nebel B."/>
            <person name="Takors R."/>
            <person name="Blombach B."/>
        </authorList>
    </citation>
    <scope>NUCLEOTIDE SEQUENCE [LARGE SCALE GENOMIC DNA]</scope>
    <source>
        <strain evidence="6 7">DSM 1084</strain>
    </source>
</reference>
<dbReference type="EMBL" id="CP037867">
    <property type="protein sequence ID" value="QBM29043.1"/>
    <property type="molecule type" value="Genomic_DNA"/>
</dbReference>
<dbReference type="AlphaFoldDB" id="A0A4V1ABT1"/>
<dbReference type="InterPro" id="IPR003439">
    <property type="entry name" value="ABC_transporter-like_ATP-bd"/>
</dbReference>
<dbReference type="InterPro" id="IPR017871">
    <property type="entry name" value="ABC_transporter-like_CS"/>
</dbReference>
<evidence type="ECO:0000259" key="5">
    <source>
        <dbReference type="PROSITE" id="PS50893"/>
    </source>
</evidence>
<evidence type="ECO:0000256" key="2">
    <source>
        <dbReference type="ARBA" id="ARBA00022475"/>
    </source>
</evidence>
<dbReference type="InterPro" id="IPR027417">
    <property type="entry name" value="P-loop_NTPase"/>
</dbReference>
<dbReference type="RefSeq" id="WP_165961715.1">
    <property type="nucleotide sequence ID" value="NZ_CP037867.1"/>
</dbReference>
<keyword evidence="6" id="KW-0378">Hydrolase</keyword>
<evidence type="ECO:0000256" key="3">
    <source>
        <dbReference type="ARBA" id="ARBA00022741"/>
    </source>
</evidence>
<evidence type="ECO:0000313" key="6">
    <source>
        <dbReference type="EMBL" id="QBM29043.1"/>
    </source>
</evidence>
<dbReference type="PANTHER" id="PTHR42781:SF4">
    <property type="entry name" value="SPERMIDINE_PUTRESCINE IMPORT ATP-BINDING PROTEIN POTA"/>
    <property type="match status" value="1"/>
</dbReference>
<keyword evidence="2" id="KW-0472">Membrane</keyword>
<dbReference type="EC" id="3.6.3.31" evidence="6"/>
<sequence>MPDAVRLEALEKTFADGTRALRGVQLRFARRQLTTLLGPSGCGKSTLLRLVAGLEQPSAGRVFIGERDMTGTGPDQRPISMVFQNYALFPHLDVQGNVGYGLGLDSAAAARDPRVHTALEQVGLGSLAARSTASLSGGQQQRVALARALALAPEVLLLDEPLSNLDAGLRRQIREEIRGLQQSLGLTVVYVTHDQNEAMAVSDHIVVLRDGQVQQVGSPRDIYERPRSEFVAGFMGDAAVFDAEADGQGGLRVGPLTVNTGHARRHGATRVVVRPEAWRLAPASGQGLAGRIESHAYEGRQSHYRVRTALGLLQVHRQHERQTLQVGAPVSVFLDGPGVSVLMTGATAMPEGP</sequence>
<keyword evidence="4 6" id="KW-0067">ATP-binding</keyword>
<dbReference type="SUPFAM" id="SSF50331">
    <property type="entry name" value="MOP-like"/>
    <property type="match status" value="1"/>
</dbReference>
<dbReference type="InterPro" id="IPR008995">
    <property type="entry name" value="Mo/tungstate-bd_C_term_dom"/>
</dbReference>
<evidence type="ECO:0000256" key="1">
    <source>
        <dbReference type="ARBA" id="ARBA00022448"/>
    </source>
</evidence>
<accession>A0A4V1ABT1</accession>
<dbReference type="GO" id="GO:0043190">
    <property type="term" value="C:ATP-binding cassette (ABC) transporter complex"/>
    <property type="evidence" value="ECO:0007669"/>
    <property type="project" value="InterPro"/>
</dbReference>
<dbReference type="Pfam" id="PF00005">
    <property type="entry name" value="ABC_tran"/>
    <property type="match status" value="1"/>
</dbReference>
<name>A0A4V1ABT1_HYDPS</name>
<dbReference type="InterPro" id="IPR003593">
    <property type="entry name" value="AAA+_ATPase"/>
</dbReference>
<dbReference type="SUPFAM" id="SSF52540">
    <property type="entry name" value="P-loop containing nucleoside triphosphate hydrolases"/>
    <property type="match status" value="1"/>
</dbReference>
<dbReference type="InterPro" id="IPR050093">
    <property type="entry name" value="ABC_SmlMolc_Importer"/>
</dbReference>
<dbReference type="Gene3D" id="3.40.50.300">
    <property type="entry name" value="P-loop containing nucleotide triphosphate hydrolases"/>
    <property type="match status" value="1"/>
</dbReference>
<dbReference type="InterPro" id="IPR013611">
    <property type="entry name" value="Transp-assoc_OB_typ2"/>
</dbReference>
<protein>
    <submittedName>
        <fullName evidence="6">Spermidine/putrescine import ATP-binding protein PotA</fullName>
        <ecNumber evidence="6">3.6.3.31</ecNumber>
    </submittedName>
</protein>
<keyword evidence="1" id="KW-0813">Transport</keyword>
<keyword evidence="2" id="KW-1003">Cell membrane</keyword>
<evidence type="ECO:0000256" key="4">
    <source>
        <dbReference type="ARBA" id="ARBA00022840"/>
    </source>
</evidence>
<dbReference type="PROSITE" id="PS00211">
    <property type="entry name" value="ABC_TRANSPORTER_1"/>
    <property type="match status" value="1"/>
</dbReference>
<keyword evidence="7" id="KW-1185">Reference proteome</keyword>
<feature type="domain" description="ABC transporter" evidence="5">
    <location>
        <begin position="5"/>
        <end position="235"/>
    </location>
</feature>
<dbReference type="GO" id="GO:0005524">
    <property type="term" value="F:ATP binding"/>
    <property type="evidence" value="ECO:0007669"/>
    <property type="project" value="UniProtKB-KW"/>
</dbReference>
<gene>
    <name evidence="6" type="primary">potA5</name>
    <name evidence="6" type="ORF">HPF_15210</name>
</gene>
<dbReference type="PANTHER" id="PTHR42781">
    <property type="entry name" value="SPERMIDINE/PUTRESCINE IMPORT ATP-BINDING PROTEIN POTA"/>
    <property type="match status" value="1"/>
</dbReference>
<organism evidence="6 7">
    <name type="scientific">Hydrogenophaga pseudoflava</name>
    <name type="common">Pseudomonas carboxydoflava</name>
    <dbReference type="NCBI Taxonomy" id="47421"/>
    <lineage>
        <taxon>Bacteria</taxon>
        <taxon>Pseudomonadati</taxon>
        <taxon>Pseudomonadota</taxon>
        <taxon>Betaproteobacteria</taxon>
        <taxon>Burkholderiales</taxon>
        <taxon>Comamonadaceae</taxon>
        <taxon>Hydrogenophaga</taxon>
    </lineage>
</organism>
<dbReference type="KEGG" id="hpse:HPF_15210"/>
<dbReference type="FunFam" id="3.40.50.300:FF:000042">
    <property type="entry name" value="Maltose/maltodextrin ABC transporter, ATP-binding protein"/>
    <property type="match status" value="1"/>
</dbReference>
<dbReference type="GO" id="GO:0140359">
    <property type="term" value="F:ABC-type transporter activity"/>
    <property type="evidence" value="ECO:0007669"/>
    <property type="project" value="UniProtKB-ARBA"/>
</dbReference>
<dbReference type="GO" id="GO:0016887">
    <property type="term" value="F:ATP hydrolysis activity"/>
    <property type="evidence" value="ECO:0007669"/>
    <property type="project" value="InterPro"/>
</dbReference>
<keyword evidence="3" id="KW-0547">Nucleotide-binding</keyword>
<proteinExistence type="predicted"/>